<dbReference type="AlphaFoldDB" id="A0A9N9KF04"/>
<accession>A0A9N9KF04</accession>
<dbReference type="Proteomes" id="UP000789405">
    <property type="component" value="Unassembled WGS sequence"/>
</dbReference>
<gene>
    <name evidence="1" type="ORF">DERYTH_LOCUS27339</name>
</gene>
<evidence type="ECO:0000313" key="1">
    <source>
        <dbReference type="EMBL" id="CAG8822626.1"/>
    </source>
</evidence>
<dbReference type="EMBL" id="CAJVPY010062405">
    <property type="protein sequence ID" value="CAG8822626.1"/>
    <property type="molecule type" value="Genomic_DNA"/>
</dbReference>
<feature type="non-terminal residue" evidence="1">
    <location>
        <position position="1"/>
    </location>
</feature>
<organism evidence="1 2">
    <name type="scientific">Dentiscutata erythropus</name>
    <dbReference type="NCBI Taxonomy" id="1348616"/>
    <lineage>
        <taxon>Eukaryota</taxon>
        <taxon>Fungi</taxon>
        <taxon>Fungi incertae sedis</taxon>
        <taxon>Mucoromycota</taxon>
        <taxon>Glomeromycotina</taxon>
        <taxon>Glomeromycetes</taxon>
        <taxon>Diversisporales</taxon>
        <taxon>Gigasporaceae</taxon>
        <taxon>Dentiscutata</taxon>
    </lineage>
</organism>
<sequence>ITEDTPQCWAILMQKCWHSVPSERPSVGEIYSEINSGYWNIDKIFIESENKRQELLESGEFIAKLMHPHSKTHSKLLNPTIDSMLSSLHRSFRFSIPDSVNSLQYISSNSLL</sequence>
<protein>
    <submittedName>
        <fullName evidence="1">23074_t:CDS:1</fullName>
    </submittedName>
</protein>
<keyword evidence="2" id="KW-1185">Reference proteome</keyword>
<evidence type="ECO:0000313" key="2">
    <source>
        <dbReference type="Proteomes" id="UP000789405"/>
    </source>
</evidence>
<proteinExistence type="predicted"/>
<comment type="caution">
    <text evidence="1">The sequence shown here is derived from an EMBL/GenBank/DDBJ whole genome shotgun (WGS) entry which is preliminary data.</text>
</comment>
<reference evidence="1" key="1">
    <citation type="submission" date="2021-06" db="EMBL/GenBank/DDBJ databases">
        <authorList>
            <person name="Kallberg Y."/>
            <person name="Tangrot J."/>
            <person name="Rosling A."/>
        </authorList>
    </citation>
    <scope>NUCLEOTIDE SEQUENCE</scope>
    <source>
        <strain evidence="1">MA453B</strain>
    </source>
</reference>
<dbReference type="OrthoDB" id="2437815at2759"/>
<name>A0A9N9KF04_9GLOM</name>
<feature type="non-terminal residue" evidence="1">
    <location>
        <position position="112"/>
    </location>
</feature>